<evidence type="ECO:0000256" key="3">
    <source>
        <dbReference type="PIRNR" id="PIRNR002070"/>
    </source>
</evidence>
<dbReference type="PROSITE" id="PS50935">
    <property type="entry name" value="SSB"/>
    <property type="match status" value="1"/>
</dbReference>
<dbReference type="AlphaFoldDB" id="A0A2T1LT34"/>
<dbReference type="InterPro" id="IPR011344">
    <property type="entry name" value="ssDNA-bd"/>
</dbReference>
<protein>
    <recommendedName>
        <fullName evidence="2 3">Single-stranded DNA-binding protein</fullName>
        <shortName evidence="2">SSB</shortName>
    </recommendedName>
</protein>
<dbReference type="SUPFAM" id="SSF50249">
    <property type="entry name" value="Nucleic acid-binding proteins"/>
    <property type="match status" value="1"/>
</dbReference>
<comment type="caution">
    <text evidence="4">The sequence shown here is derived from an EMBL/GenBank/DDBJ whole genome shotgun (WGS) entry which is preliminary data.</text>
</comment>
<evidence type="ECO:0000313" key="4">
    <source>
        <dbReference type="EMBL" id="PSF33465.1"/>
    </source>
</evidence>
<comment type="caution">
    <text evidence="2">Lacks conserved residue(s) required for the propagation of feature annotation.</text>
</comment>
<gene>
    <name evidence="4" type="ORF">C7H19_20055</name>
</gene>
<dbReference type="GO" id="GO:0006260">
    <property type="term" value="P:DNA replication"/>
    <property type="evidence" value="ECO:0007669"/>
    <property type="project" value="InterPro"/>
</dbReference>
<dbReference type="HAMAP" id="MF_00984">
    <property type="entry name" value="SSB"/>
    <property type="match status" value="1"/>
</dbReference>
<organism evidence="4 5">
    <name type="scientific">Aphanothece hegewaldii CCALA 016</name>
    <dbReference type="NCBI Taxonomy" id="2107694"/>
    <lineage>
        <taxon>Bacteria</taxon>
        <taxon>Bacillati</taxon>
        <taxon>Cyanobacteriota</taxon>
        <taxon>Cyanophyceae</taxon>
        <taxon>Oscillatoriophycideae</taxon>
        <taxon>Chroococcales</taxon>
        <taxon>Aphanothecaceae</taxon>
        <taxon>Aphanothece</taxon>
    </lineage>
</organism>
<dbReference type="PANTHER" id="PTHR10302">
    <property type="entry name" value="SINGLE-STRANDED DNA-BINDING PROTEIN"/>
    <property type="match status" value="1"/>
</dbReference>
<dbReference type="Proteomes" id="UP000239001">
    <property type="component" value="Unassembled WGS sequence"/>
</dbReference>
<evidence type="ECO:0000256" key="1">
    <source>
        <dbReference type="ARBA" id="ARBA00023125"/>
    </source>
</evidence>
<dbReference type="OrthoDB" id="9809878at2"/>
<dbReference type="PIRSF" id="PIRSF002070">
    <property type="entry name" value="SSB"/>
    <property type="match status" value="1"/>
</dbReference>
<keyword evidence="5" id="KW-1185">Reference proteome</keyword>
<dbReference type="InterPro" id="IPR012340">
    <property type="entry name" value="NA-bd_OB-fold"/>
</dbReference>
<reference evidence="4 5" key="1">
    <citation type="submission" date="2018-03" db="EMBL/GenBank/DDBJ databases">
        <title>The ancient ancestry and fast evolution of plastids.</title>
        <authorList>
            <person name="Moore K.R."/>
            <person name="Magnabosco C."/>
            <person name="Momper L."/>
            <person name="Gold D.A."/>
            <person name="Bosak T."/>
            <person name="Fournier G.P."/>
        </authorList>
    </citation>
    <scope>NUCLEOTIDE SEQUENCE [LARGE SCALE GENOMIC DNA]</scope>
    <source>
        <strain evidence="4 5">CCALA 016</strain>
    </source>
</reference>
<proteinExistence type="inferred from homology"/>
<name>A0A2T1LT34_9CHRO</name>
<comment type="subunit">
    <text evidence="2">Homotetramer.</text>
</comment>
<sequence length="110" mass="12257">MSMNSIVLAGRLGQNPQTQYFSSGACLTKCSLAVQKSKDEVSWFDLEVWGKPAEILANYTSKGSVIGVEGTLKIDIWKDKENNYREKPVIKVSKVQLLSSNKKDAETEEE</sequence>
<dbReference type="PANTHER" id="PTHR10302:SF0">
    <property type="entry name" value="SINGLE-STRANDED DNA-BINDING PROTEIN, MITOCHONDRIAL"/>
    <property type="match status" value="1"/>
</dbReference>
<dbReference type="GO" id="GO:0003697">
    <property type="term" value="F:single-stranded DNA binding"/>
    <property type="evidence" value="ECO:0007669"/>
    <property type="project" value="UniProtKB-UniRule"/>
</dbReference>
<evidence type="ECO:0000256" key="2">
    <source>
        <dbReference type="HAMAP-Rule" id="MF_00984"/>
    </source>
</evidence>
<dbReference type="Gene3D" id="2.40.50.140">
    <property type="entry name" value="Nucleic acid-binding proteins"/>
    <property type="match status" value="1"/>
</dbReference>
<dbReference type="InterPro" id="IPR000424">
    <property type="entry name" value="Primosome_PriB/ssb"/>
</dbReference>
<evidence type="ECO:0000313" key="5">
    <source>
        <dbReference type="Proteomes" id="UP000239001"/>
    </source>
</evidence>
<accession>A0A2T1LT34</accession>
<reference evidence="4 5" key="2">
    <citation type="submission" date="2018-03" db="EMBL/GenBank/DDBJ databases">
        <authorList>
            <person name="Keele B.F."/>
        </authorList>
    </citation>
    <scope>NUCLEOTIDE SEQUENCE [LARGE SCALE GENOMIC DNA]</scope>
    <source>
        <strain evidence="4 5">CCALA 016</strain>
    </source>
</reference>
<dbReference type="GO" id="GO:0009295">
    <property type="term" value="C:nucleoid"/>
    <property type="evidence" value="ECO:0007669"/>
    <property type="project" value="TreeGrafter"/>
</dbReference>
<keyword evidence="1 2" id="KW-0238">DNA-binding</keyword>
<dbReference type="Pfam" id="PF00436">
    <property type="entry name" value="SSB"/>
    <property type="match status" value="1"/>
</dbReference>
<dbReference type="EMBL" id="PXOH01000030">
    <property type="protein sequence ID" value="PSF33465.1"/>
    <property type="molecule type" value="Genomic_DNA"/>
</dbReference>
<dbReference type="CDD" id="cd04496">
    <property type="entry name" value="SSB_OBF"/>
    <property type="match status" value="1"/>
</dbReference>
<dbReference type="NCBIfam" id="TIGR00621">
    <property type="entry name" value="ssb"/>
    <property type="match status" value="1"/>
</dbReference>